<name>A0A0C1MTQ3_9GAMM</name>
<evidence type="ECO:0000256" key="1">
    <source>
        <dbReference type="SAM" id="Phobius"/>
    </source>
</evidence>
<dbReference type="InterPro" id="IPR046304">
    <property type="entry name" value="DUF6419"/>
</dbReference>
<dbReference type="Proteomes" id="UP000031327">
    <property type="component" value="Unassembled WGS sequence"/>
</dbReference>
<sequence>MQLGNISIIIISFASMLLSVEALEYAIFINFISSIVCAGYAYGGAHYTALLLAWCNVHAFVFSPLINVSEQPSVKVLVLFLLSLMFIAFGIGVKRN</sequence>
<dbReference type="EMBL" id="JWIC01000004">
    <property type="protein sequence ID" value="KID58173.1"/>
    <property type="molecule type" value="Genomic_DNA"/>
</dbReference>
<dbReference type="OrthoDB" id="6292120at2"/>
<evidence type="ECO:0000313" key="3">
    <source>
        <dbReference type="Proteomes" id="UP000031327"/>
    </source>
</evidence>
<gene>
    <name evidence="2" type="ORF">JF50_05610</name>
</gene>
<accession>A0A0C1MTQ3</accession>
<comment type="caution">
    <text evidence="2">The sequence shown here is derived from an EMBL/GenBank/DDBJ whole genome shotgun (WGS) entry which is preliminary data.</text>
</comment>
<keyword evidence="1" id="KW-0812">Transmembrane</keyword>
<protein>
    <submittedName>
        <fullName evidence="2">Uncharacterized protein</fullName>
    </submittedName>
</protein>
<dbReference type="Pfam" id="PF19983">
    <property type="entry name" value="DUF6419"/>
    <property type="match status" value="1"/>
</dbReference>
<keyword evidence="1" id="KW-0472">Membrane</keyword>
<keyword evidence="1" id="KW-1133">Transmembrane helix</keyword>
<organism evidence="2 3">
    <name type="scientific">Pseudoalteromonas luteoviolacea</name>
    <dbReference type="NCBI Taxonomy" id="43657"/>
    <lineage>
        <taxon>Bacteria</taxon>
        <taxon>Pseudomonadati</taxon>
        <taxon>Pseudomonadota</taxon>
        <taxon>Gammaproteobacteria</taxon>
        <taxon>Alteromonadales</taxon>
        <taxon>Pseudoalteromonadaceae</taxon>
        <taxon>Pseudoalteromonas</taxon>
    </lineage>
</organism>
<dbReference type="RefSeq" id="WP_039608468.1">
    <property type="nucleotide sequence ID" value="NZ_JWIC01000004.1"/>
</dbReference>
<dbReference type="AlphaFoldDB" id="A0A0C1MTQ3"/>
<reference evidence="2 3" key="1">
    <citation type="submission" date="2014-12" db="EMBL/GenBank/DDBJ databases">
        <title>Draft Genome Sequence of Pseudoalteromonas luteoviolacea HI1.</title>
        <authorList>
            <person name="Asahina A.Y."/>
            <person name="Hadfield M.G."/>
        </authorList>
    </citation>
    <scope>NUCLEOTIDE SEQUENCE [LARGE SCALE GENOMIC DNA]</scope>
    <source>
        <strain evidence="2 3">HI1</strain>
    </source>
</reference>
<feature type="transmembrane region" description="Helical" evidence="1">
    <location>
        <begin position="6"/>
        <end position="28"/>
    </location>
</feature>
<feature type="transmembrane region" description="Helical" evidence="1">
    <location>
        <begin position="74"/>
        <end position="93"/>
    </location>
</feature>
<proteinExistence type="predicted"/>
<evidence type="ECO:0000313" key="2">
    <source>
        <dbReference type="EMBL" id="KID58173.1"/>
    </source>
</evidence>
<feature type="transmembrane region" description="Helical" evidence="1">
    <location>
        <begin position="40"/>
        <end position="62"/>
    </location>
</feature>